<dbReference type="InterPro" id="IPR048958">
    <property type="entry name" value="Polysacc_lyase_14"/>
</dbReference>
<evidence type="ECO:0000259" key="3">
    <source>
        <dbReference type="Pfam" id="PF21294"/>
    </source>
</evidence>
<feature type="signal peptide" evidence="2">
    <location>
        <begin position="1"/>
        <end position="19"/>
    </location>
</feature>
<dbReference type="PANTHER" id="PTHR40124:SF1">
    <property type="entry name" value="DISAGGREGATASE RELATED REPEAT PROTEIN"/>
    <property type="match status" value="1"/>
</dbReference>
<proteinExistence type="predicted"/>
<protein>
    <recommendedName>
        <fullName evidence="3">Polysaccharide lyase 14 domain-containing protein</fullName>
    </recommendedName>
</protein>
<evidence type="ECO:0000313" key="5">
    <source>
        <dbReference type="Proteomes" id="UP000077266"/>
    </source>
</evidence>
<evidence type="ECO:0000256" key="2">
    <source>
        <dbReference type="SAM" id="SignalP"/>
    </source>
</evidence>
<keyword evidence="2" id="KW-0732">Signal</keyword>
<gene>
    <name evidence="4" type="ORF">EXIGLDRAFT_246412</name>
</gene>
<dbReference type="Gene3D" id="2.60.120.200">
    <property type="match status" value="1"/>
</dbReference>
<reference evidence="4 5" key="1">
    <citation type="journal article" date="2016" name="Mol. Biol. Evol.">
        <title>Comparative Genomics of Early-Diverging Mushroom-Forming Fungi Provides Insights into the Origins of Lignocellulose Decay Capabilities.</title>
        <authorList>
            <person name="Nagy L.G."/>
            <person name="Riley R."/>
            <person name="Tritt A."/>
            <person name="Adam C."/>
            <person name="Daum C."/>
            <person name="Floudas D."/>
            <person name="Sun H."/>
            <person name="Yadav J.S."/>
            <person name="Pangilinan J."/>
            <person name="Larsson K.H."/>
            <person name="Matsuura K."/>
            <person name="Barry K."/>
            <person name="Labutti K."/>
            <person name="Kuo R."/>
            <person name="Ohm R.A."/>
            <person name="Bhattacharya S.S."/>
            <person name="Shirouzu T."/>
            <person name="Yoshinaga Y."/>
            <person name="Martin F.M."/>
            <person name="Grigoriev I.V."/>
            <person name="Hibbett D.S."/>
        </authorList>
    </citation>
    <scope>NUCLEOTIDE SEQUENCE [LARGE SCALE GENOMIC DNA]</scope>
    <source>
        <strain evidence="4 5">HHB12029</strain>
    </source>
</reference>
<dbReference type="Pfam" id="PF21294">
    <property type="entry name" value="Polysacc_lyase_14"/>
    <property type="match status" value="1"/>
</dbReference>
<feature type="domain" description="Polysaccharide lyase 14" evidence="3">
    <location>
        <begin position="137"/>
        <end position="352"/>
    </location>
</feature>
<name>A0A165QAH7_EXIGL</name>
<evidence type="ECO:0000256" key="1">
    <source>
        <dbReference type="SAM" id="MobiDB-lite"/>
    </source>
</evidence>
<organism evidence="4 5">
    <name type="scientific">Exidia glandulosa HHB12029</name>
    <dbReference type="NCBI Taxonomy" id="1314781"/>
    <lineage>
        <taxon>Eukaryota</taxon>
        <taxon>Fungi</taxon>
        <taxon>Dikarya</taxon>
        <taxon>Basidiomycota</taxon>
        <taxon>Agaricomycotina</taxon>
        <taxon>Agaricomycetes</taxon>
        <taxon>Auriculariales</taxon>
        <taxon>Exidiaceae</taxon>
        <taxon>Exidia</taxon>
    </lineage>
</organism>
<keyword evidence="5" id="KW-1185">Reference proteome</keyword>
<evidence type="ECO:0000313" key="4">
    <source>
        <dbReference type="EMBL" id="KZW03325.1"/>
    </source>
</evidence>
<dbReference type="AlphaFoldDB" id="A0A165QAH7"/>
<feature type="region of interest" description="Disordered" evidence="1">
    <location>
        <begin position="25"/>
        <end position="76"/>
    </location>
</feature>
<accession>A0A165QAH7</accession>
<sequence length="358" mass="38220">MRFSSLLAASTLCLAAANARAVGKRCTASSSSTSLPTSTETPVETSTEPPVPTSTESTETPEPTQTGGAPSGGINPAHFFPVPFKKAFTTLPKDQTVPQESDVVRIELSDDALAVQKVTGGTSHDVVPAPGDAPEGTLAYQSNYPKGSYNPSGTPRGGFGFYIGDPEGFKFEDASHLLASYAVYFQPGFQFNKGGKLPGPYGGSDADTSFRCSGGRQEDRDKCFDLRLMFRKDGMGEVYAYLPEVDSNDVLLDIPGSVKDTTYGFSIARGAFTFPTGEWTVVAERVKLNTVGSADGEIELFVNGESKIKAEGLVIRQHNETTFRGYHFQTFFGGSTAEWGSPDDQSAWFADVSAAIIE</sequence>
<dbReference type="PANTHER" id="PTHR40124">
    <property type="match status" value="1"/>
</dbReference>
<feature type="compositionally biased region" description="Low complexity" evidence="1">
    <location>
        <begin position="29"/>
        <end position="64"/>
    </location>
</feature>
<dbReference type="InParanoid" id="A0A165QAH7"/>
<dbReference type="STRING" id="1314781.A0A165QAH7"/>
<dbReference type="Proteomes" id="UP000077266">
    <property type="component" value="Unassembled WGS sequence"/>
</dbReference>
<feature type="chain" id="PRO_5007864720" description="Polysaccharide lyase 14 domain-containing protein" evidence="2">
    <location>
        <begin position="20"/>
        <end position="358"/>
    </location>
</feature>
<dbReference type="EMBL" id="KV425884">
    <property type="protein sequence ID" value="KZW03325.1"/>
    <property type="molecule type" value="Genomic_DNA"/>
</dbReference>
<dbReference type="OrthoDB" id="3337916at2759"/>